<reference evidence="5" key="1">
    <citation type="submission" date="2016-10" db="EMBL/GenBank/DDBJ databases">
        <authorList>
            <person name="Varghese N."/>
            <person name="Submissions S."/>
        </authorList>
    </citation>
    <scope>NUCLEOTIDE SEQUENCE [LARGE SCALE GENOMIC DNA]</scope>
    <source>
        <strain evidence="5">CGMCC 1.11014</strain>
    </source>
</reference>
<sequence length="260" mass="27105">MPTVPPDDAAAPWSARLLAALGAAADVLLPGECVLCGGAAGGRIACASCHAEHLRCARPRCRVCANPLAEGADGAAGARLCGRCVTDRPAFDATFVAVDYALPLDRLVLQLKFRGRLALAALFGRALADAALAAPGFARPALLCPVPLGPKRLAGRGFNQALEIARPLSRALGVELHPRLAVRVHDTAAQSLVEPSARGANVARAFALRDRALVEGRHIGLVDDVMTSGETLNALAATFKRYGAARVTCLVFARTPPHYI</sequence>
<accession>A0A1I7EWA7</accession>
<comment type="similarity">
    <text evidence="1">Belongs to the ComF/GntX family.</text>
</comment>
<proteinExistence type="inferred from homology"/>
<evidence type="ECO:0000259" key="3">
    <source>
        <dbReference type="Pfam" id="PF18912"/>
    </source>
</evidence>
<dbReference type="AlphaFoldDB" id="A0A1I7EWA7"/>
<dbReference type="InterPro" id="IPR000836">
    <property type="entry name" value="PRTase_dom"/>
</dbReference>
<organism evidence="4 5">
    <name type="scientific">Pseudoduganella namucuonensis</name>
    <dbReference type="NCBI Taxonomy" id="1035707"/>
    <lineage>
        <taxon>Bacteria</taxon>
        <taxon>Pseudomonadati</taxon>
        <taxon>Pseudomonadota</taxon>
        <taxon>Betaproteobacteria</taxon>
        <taxon>Burkholderiales</taxon>
        <taxon>Oxalobacteraceae</taxon>
        <taxon>Telluria group</taxon>
        <taxon>Pseudoduganella</taxon>
    </lineage>
</organism>
<dbReference type="InterPro" id="IPR029057">
    <property type="entry name" value="PRTase-like"/>
</dbReference>
<feature type="domain" description="Double zinc ribbon" evidence="3">
    <location>
        <begin position="25"/>
        <end position="85"/>
    </location>
</feature>
<dbReference type="STRING" id="1035707.SAMN05216552_1001180"/>
<keyword evidence="5" id="KW-1185">Reference proteome</keyword>
<dbReference type="PANTHER" id="PTHR47505">
    <property type="entry name" value="DNA UTILIZATION PROTEIN YHGH"/>
    <property type="match status" value="1"/>
</dbReference>
<dbReference type="PANTHER" id="PTHR47505:SF1">
    <property type="entry name" value="DNA UTILIZATION PROTEIN YHGH"/>
    <property type="match status" value="1"/>
</dbReference>
<dbReference type="Pfam" id="PF18912">
    <property type="entry name" value="DZR_2"/>
    <property type="match status" value="1"/>
</dbReference>
<dbReference type="Pfam" id="PF00156">
    <property type="entry name" value="Pribosyltran"/>
    <property type="match status" value="1"/>
</dbReference>
<evidence type="ECO:0000313" key="4">
    <source>
        <dbReference type="EMBL" id="SFU28165.1"/>
    </source>
</evidence>
<feature type="domain" description="Phosphoribosyltransferase" evidence="2">
    <location>
        <begin position="161"/>
        <end position="255"/>
    </location>
</feature>
<dbReference type="Gene3D" id="3.40.50.2020">
    <property type="match status" value="1"/>
</dbReference>
<evidence type="ECO:0000256" key="1">
    <source>
        <dbReference type="ARBA" id="ARBA00008007"/>
    </source>
</evidence>
<dbReference type="InterPro" id="IPR044005">
    <property type="entry name" value="DZR_2"/>
</dbReference>
<dbReference type="SUPFAM" id="SSF53271">
    <property type="entry name" value="PRTase-like"/>
    <property type="match status" value="1"/>
</dbReference>
<protein>
    <submittedName>
        <fullName evidence="4">ComF family protein</fullName>
    </submittedName>
</protein>
<dbReference type="OrthoDB" id="9793412at2"/>
<evidence type="ECO:0000313" key="5">
    <source>
        <dbReference type="Proteomes" id="UP000199391"/>
    </source>
</evidence>
<dbReference type="Proteomes" id="UP000199391">
    <property type="component" value="Unassembled WGS sequence"/>
</dbReference>
<dbReference type="EMBL" id="FPBO01000001">
    <property type="protein sequence ID" value="SFU28165.1"/>
    <property type="molecule type" value="Genomic_DNA"/>
</dbReference>
<gene>
    <name evidence="4" type="ORF">SAMN05216552_1001180</name>
</gene>
<evidence type="ECO:0000259" key="2">
    <source>
        <dbReference type="Pfam" id="PF00156"/>
    </source>
</evidence>
<name>A0A1I7EWA7_9BURK</name>
<dbReference type="CDD" id="cd06223">
    <property type="entry name" value="PRTases_typeI"/>
    <property type="match status" value="1"/>
</dbReference>
<dbReference type="InterPro" id="IPR051910">
    <property type="entry name" value="ComF/GntX_DNA_util-trans"/>
</dbReference>
<dbReference type="RefSeq" id="WP_093552507.1">
    <property type="nucleotide sequence ID" value="NZ_FPBO01000001.1"/>
</dbReference>